<dbReference type="PROSITE" id="PS51371">
    <property type="entry name" value="CBS"/>
    <property type="match status" value="2"/>
</dbReference>
<dbReference type="InterPro" id="IPR046342">
    <property type="entry name" value="CBS_dom_sf"/>
</dbReference>
<dbReference type="Pfam" id="PF00571">
    <property type="entry name" value="CBS"/>
    <property type="match status" value="2"/>
</dbReference>
<dbReference type="PANTHER" id="PTHR43080">
    <property type="entry name" value="CBS DOMAIN-CONTAINING PROTEIN CBSX3, MITOCHONDRIAL"/>
    <property type="match status" value="1"/>
</dbReference>
<keyword evidence="5" id="KW-1185">Reference proteome</keyword>
<gene>
    <name evidence="4" type="ORF">GGR13_002573</name>
</gene>
<reference evidence="4 5" key="1">
    <citation type="submission" date="2020-08" db="EMBL/GenBank/DDBJ databases">
        <title>Genomic Encyclopedia of Type Strains, Phase IV (KMG-IV): sequencing the most valuable type-strain genomes for metagenomic binning, comparative biology and taxonomic classification.</title>
        <authorList>
            <person name="Goeker M."/>
        </authorList>
    </citation>
    <scope>NUCLEOTIDE SEQUENCE [LARGE SCALE GENOMIC DNA]</scope>
    <source>
        <strain evidence="4 5">DSM 4737</strain>
    </source>
</reference>
<dbReference type="Proteomes" id="UP000545037">
    <property type="component" value="Unassembled WGS sequence"/>
</dbReference>
<dbReference type="InterPro" id="IPR000644">
    <property type="entry name" value="CBS_dom"/>
</dbReference>
<dbReference type="InterPro" id="IPR051257">
    <property type="entry name" value="Diverse_CBS-Domain"/>
</dbReference>
<keyword evidence="1 2" id="KW-0129">CBS domain</keyword>
<dbReference type="InterPro" id="IPR044725">
    <property type="entry name" value="CBSX3_CBS_dom"/>
</dbReference>
<sequence>MLVSQILKDKGGSVFAIAPHLTLGQVCNELEQKRVGALIVCDGDTVVGVVSERDIVRAVARGGATCLDQPVSDHMTREVVFAEPSETVAILMTRMTDRRIRHLPVMIDARLAGVISIGDVVKCQIAEAQHEAESLRSYIAAG</sequence>
<name>A0A7W9FF03_9CAUL</name>
<organism evidence="4 5">
    <name type="scientific">Brevundimonas variabilis</name>
    <dbReference type="NCBI Taxonomy" id="74312"/>
    <lineage>
        <taxon>Bacteria</taxon>
        <taxon>Pseudomonadati</taxon>
        <taxon>Pseudomonadota</taxon>
        <taxon>Alphaproteobacteria</taxon>
        <taxon>Caulobacterales</taxon>
        <taxon>Caulobacteraceae</taxon>
        <taxon>Brevundimonas</taxon>
    </lineage>
</organism>
<evidence type="ECO:0000259" key="3">
    <source>
        <dbReference type="PROSITE" id="PS51371"/>
    </source>
</evidence>
<dbReference type="RefSeq" id="WP_183213924.1">
    <property type="nucleotide sequence ID" value="NZ_JACHOR010000004.1"/>
</dbReference>
<protein>
    <submittedName>
        <fullName evidence="4">CBS domain-containing protein</fullName>
    </submittedName>
</protein>
<dbReference type="Gene3D" id="3.10.580.10">
    <property type="entry name" value="CBS-domain"/>
    <property type="match status" value="1"/>
</dbReference>
<accession>A0A7W9FF03</accession>
<dbReference type="EMBL" id="JACHOR010000004">
    <property type="protein sequence ID" value="MBB5746966.1"/>
    <property type="molecule type" value="Genomic_DNA"/>
</dbReference>
<dbReference type="CDD" id="cd04623">
    <property type="entry name" value="CBS_pair_bac_euk"/>
    <property type="match status" value="1"/>
</dbReference>
<dbReference type="SUPFAM" id="SSF54631">
    <property type="entry name" value="CBS-domain pair"/>
    <property type="match status" value="1"/>
</dbReference>
<comment type="caution">
    <text evidence="4">The sequence shown here is derived from an EMBL/GenBank/DDBJ whole genome shotgun (WGS) entry which is preliminary data.</text>
</comment>
<evidence type="ECO:0000256" key="1">
    <source>
        <dbReference type="ARBA" id="ARBA00023122"/>
    </source>
</evidence>
<evidence type="ECO:0000256" key="2">
    <source>
        <dbReference type="PROSITE-ProRule" id="PRU00703"/>
    </source>
</evidence>
<evidence type="ECO:0000313" key="5">
    <source>
        <dbReference type="Proteomes" id="UP000545037"/>
    </source>
</evidence>
<dbReference type="SMART" id="SM00116">
    <property type="entry name" value="CBS"/>
    <property type="match status" value="2"/>
</dbReference>
<evidence type="ECO:0000313" key="4">
    <source>
        <dbReference type="EMBL" id="MBB5746966.1"/>
    </source>
</evidence>
<dbReference type="PANTHER" id="PTHR43080:SF2">
    <property type="entry name" value="CBS DOMAIN-CONTAINING PROTEIN"/>
    <property type="match status" value="1"/>
</dbReference>
<proteinExistence type="predicted"/>
<feature type="domain" description="CBS" evidence="3">
    <location>
        <begin position="75"/>
        <end position="133"/>
    </location>
</feature>
<dbReference type="AlphaFoldDB" id="A0A7W9FF03"/>
<feature type="domain" description="CBS" evidence="3">
    <location>
        <begin position="6"/>
        <end position="65"/>
    </location>
</feature>